<dbReference type="AlphaFoldDB" id="A0A0D6PF61"/>
<organism evidence="2 3">
    <name type="scientific">Acidocella aminolytica 101 = DSM 11237</name>
    <dbReference type="NCBI Taxonomy" id="1120923"/>
    <lineage>
        <taxon>Bacteria</taxon>
        <taxon>Pseudomonadati</taxon>
        <taxon>Pseudomonadota</taxon>
        <taxon>Alphaproteobacteria</taxon>
        <taxon>Acetobacterales</taxon>
        <taxon>Acidocellaceae</taxon>
        <taxon>Acidocella</taxon>
    </lineage>
</organism>
<evidence type="ECO:0000313" key="2">
    <source>
        <dbReference type="EMBL" id="GAN79843.1"/>
    </source>
</evidence>
<evidence type="ECO:0000259" key="1">
    <source>
        <dbReference type="Pfam" id="PF00881"/>
    </source>
</evidence>
<gene>
    <name evidence="2" type="ORF">Aam_031_009</name>
</gene>
<dbReference type="Proteomes" id="UP000032668">
    <property type="component" value="Unassembled WGS sequence"/>
</dbReference>
<dbReference type="InterPro" id="IPR029479">
    <property type="entry name" value="Nitroreductase"/>
</dbReference>
<dbReference type="GO" id="GO:0016491">
    <property type="term" value="F:oxidoreductase activity"/>
    <property type="evidence" value="ECO:0007669"/>
    <property type="project" value="InterPro"/>
</dbReference>
<feature type="domain" description="Nitroreductase" evidence="1">
    <location>
        <begin position="7"/>
        <end position="137"/>
    </location>
</feature>
<dbReference type="RefSeq" id="WP_048878276.1">
    <property type="nucleotide sequence ID" value="NZ_BANC01000031.1"/>
</dbReference>
<dbReference type="InterPro" id="IPR000415">
    <property type="entry name" value="Nitroreductase-like"/>
</dbReference>
<dbReference type="SUPFAM" id="SSF55469">
    <property type="entry name" value="FMN-dependent nitroreductase-like"/>
    <property type="match status" value="1"/>
</dbReference>
<keyword evidence="3" id="KW-1185">Reference proteome</keyword>
<reference evidence="2 3" key="1">
    <citation type="submission" date="2012-11" db="EMBL/GenBank/DDBJ databases">
        <title>Whole genome sequence of Acidocella aminolytica 101 = DSM 11237.</title>
        <authorList>
            <person name="Azuma Y."/>
            <person name="Higashiura N."/>
            <person name="Hirakawa H."/>
            <person name="Matsushita K."/>
        </authorList>
    </citation>
    <scope>NUCLEOTIDE SEQUENCE [LARGE SCALE GENOMIC DNA]</scope>
    <source>
        <strain evidence="3">101 / DSM 11237</strain>
    </source>
</reference>
<dbReference type="Gene3D" id="3.40.109.10">
    <property type="entry name" value="NADH Oxidase"/>
    <property type="match status" value="1"/>
</dbReference>
<dbReference type="PANTHER" id="PTHR23026:SF123">
    <property type="entry name" value="NAD(P)H NITROREDUCTASE RV3131-RELATED"/>
    <property type="match status" value="1"/>
</dbReference>
<dbReference type="Pfam" id="PF00881">
    <property type="entry name" value="Nitroreductase"/>
    <property type="match status" value="1"/>
</dbReference>
<dbReference type="InterPro" id="IPR050627">
    <property type="entry name" value="Nitroreductase/BluB"/>
</dbReference>
<comment type="caution">
    <text evidence="2">The sequence shown here is derived from an EMBL/GenBank/DDBJ whole genome shotgun (WGS) entry which is preliminary data.</text>
</comment>
<dbReference type="PANTHER" id="PTHR23026">
    <property type="entry name" value="NADPH NITROREDUCTASE"/>
    <property type="match status" value="1"/>
</dbReference>
<accession>A0A0D6PF61</accession>
<dbReference type="STRING" id="1120923.SAMN02746095_02627"/>
<sequence>MDLEQAIYGRRAVRTYTSAPVLKGAIEQLIGAAIQAPSAVDTQPWHFTVITDGALLAQIAAAAKSHMAELLSKRSDVEPRLRQHLETPDFQIFYHAPALVVISVLADDWAVENASLAAENFMLAAHAAGLGTCWIGFAQHWLGTPAGRAAIRLSQEFTPVAPIILGHPAEPVPAVPRRPARIDWLG</sequence>
<evidence type="ECO:0000313" key="3">
    <source>
        <dbReference type="Proteomes" id="UP000032668"/>
    </source>
</evidence>
<protein>
    <recommendedName>
        <fullName evidence="1">Nitroreductase domain-containing protein</fullName>
    </recommendedName>
</protein>
<dbReference type="OrthoDB" id="9802510at2"/>
<dbReference type="EMBL" id="BANC01000031">
    <property type="protein sequence ID" value="GAN79843.1"/>
    <property type="molecule type" value="Genomic_DNA"/>
</dbReference>
<name>A0A0D6PF61_9PROT</name>
<proteinExistence type="predicted"/>